<evidence type="ECO:0000313" key="2">
    <source>
        <dbReference type="EMBL" id="RUP76823.1"/>
    </source>
</evidence>
<keyword evidence="1" id="KW-0812">Transmembrane</keyword>
<sequence>MQNKRNVWWKWLLYPLTIITGILLLVISPILFLITLGIDCDFMLGDLLLHLFCLPFERKNKND</sequence>
<evidence type="ECO:0000256" key="1">
    <source>
        <dbReference type="SAM" id="Phobius"/>
    </source>
</evidence>
<accession>A0A433EQP6</accession>
<proteinExistence type="predicted"/>
<organism evidence="2 3">
    <name type="scientific">Spiroplasma poulsonii</name>
    <dbReference type="NCBI Taxonomy" id="2138"/>
    <lineage>
        <taxon>Bacteria</taxon>
        <taxon>Bacillati</taxon>
        <taxon>Mycoplasmatota</taxon>
        <taxon>Mollicutes</taxon>
        <taxon>Entomoplasmatales</taxon>
        <taxon>Spiroplasmataceae</taxon>
        <taxon>Spiroplasma</taxon>
    </lineage>
</organism>
<keyword evidence="1" id="KW-0472">Membrane</keyword>
<reference evidence="2 3" key="1">
    <citation type="journal article" date="2019" name="Genome Biol. Evol.">
        <title>Toxin and genome evolution in a Drosophila defensive symbiosis.</title>
        <authorList>
            <person name="Ballinger M.J."/>
            <person name="Gawryluk R.M."/>
            <person name="Perlman S.J."/>
        </authorList>
    </citation>
    <scope>NUCLEOTIDE SEQUENCE [LARGE SCALE GENOMIC DNA]</scope>
    <source>
        <strain evidence="3">sNeo</strain>
    </source>
</reference>
<feature type="transmembrane region" description="Helical" evidence="1">
    <location>
        <begin position="12"/>
        <end position="38"/>
    </location>
</feature>
<name>A0A433EQP6_9MOLU</name>
<dbReference type="AlphaFoldDB" id="A0A433EQP6"/>
<keyword evidence="1" id="KW-1133">Transmembrane helix</keyword>
<protein>
    <submittedName>
        <fullName evidence="2">Uncharacterized protein</fullName>
    </submittedName>
</protein>
<dbReference type="EMBL" id="RAHC01000005">
    <property type="protein sequence ID" value="RUP76823.1"/>
    <property type="molecule type" value="Genomic_DNA"/>
</dbReference>
<dbReference type="Proteomes" id="UP000274545">
    <property type="component" value="Unassembled WGS sequence"/>
</dbReference>
<evidence type="ECO:0000313" key="3">
    <source>
        <dbReference type="Proteomes" id="UP000274545"/>
    </source>
</evidence>
<gene>
    <name evidence="2" type="ORF">D6D54_05160</name>
</gene>
<comment type="caution">
    <text evidence="2">The sequence shown here is derived from an EMBL/GenBank/DDBJ whole genome shotgun (WGS) entry which is preliminary data.</text>
</comment>